<dbReference type="RefSeq" id="WP_117324924.1">
    <property type="nucleotide sequence ID" value="NZ_QVTE01000004.1"/>
</dbReference>
<dbReference type="Gene3D" id="3.10.450.390">
    <property type="entry name" value="Protein of unknown function DUF3889"/>
    <property type="match status" value="1"/>
</dbReference>
<protein>
    <submittedName>
        <fullName evidence="2">DUF3889 domain-containing protein</fullName>
    </submittedName>
</protein>
<dbReference type="Proteomes" id="UP000264541">
    <property type="component" value="Unassembled WGS sequence"/>
</dbReference>
<evidence type="ECO:0000313" key="2">
    <source>
        <dbReference type="EMBL" id="RFU71440.1"/>
    </source>
</evidence>
<keyword evidence="3" id="KW-1185">Reference proteome</keyword>
<evidence type="ECO:0000313" key="3">
    <source>
        <dbReference type="Proteomes" id="UP000264541"/>
    </source>
</evidence>
<dbReference type="Pfam" id="PF13028">
    <property type="entry name" value="DUF3889"/>
    <property type="match status" value="1"/>
</dbReference>
<proteinExistence type="predicted"/>
<organism evidence="2 3">
    <name type="scientific">Peribacillus saganii</name>
    <dbReference type="NCBI Taxonomy" id="2303992"/>
    <lineage>
        <taxon>Bacteria</taxon>
        <taxon>Bacillati</taxon>
        <taxon>Bacillota</taxon>
        <taxon>Bacilli</taxon>
        <taxon>Bacillales</taxon>
        <taxon>Bacillaceae</taxon>
        <taxon>Peribacillus</taxon>
    </lineage>
</organism>
<evidence type="ECO:0000256" key="1">
    <source>
        <dbReference type="SAM" id="SignalP"/>
    </source>
</evidence>
<keyword evidence="1" id="KW-0732">Signal</keyword>
<dbReference type="AlphaFoldDB" id="A0A372LUG6"/>
<name>A0A372LUG6_9BACI</name>
<feature type="chain" id="PRO_5016886024" evidence="1">
    <location>
        <begin position="22"/>
        <end position="108"/>
    </location>
</feature>
<reference evidence="2 3" key="1">
    <citation type="submission" date="2018-08" db="EMBL/GenBank/DDBJ databases">
        <title>Bacillus chawlae sp. nov., Bacillus glennii sp. nov., and Bacillus saganii sp. nov. Isolated from the Vehicle Assembly Building at Kennedy Space Center where the Viking Spacecraft were Assembled.</title>
        <authorList>
            <person name="Seuylemezian A."/>
            <person name="Vaishampayan P."/>
        </authorList>
    </citation>
    <scope>NUCLEOTIDE SEQUENCE [LARGE SCALE GENOMIC DNA]</scope>
    <source>
        <strain evidence="2 3">V47-23a</strain>
    </source>
</reference>
<dbReference type="OrthoDB" id="2872776at2"/>
<dbReference type="EMBL" id="QVTE01000004">
    <property type="protein sequence ID" value="RFU71440.1"/>
    <property type="molecule type" value="Genomic_DNA"/>
</dbReference>
<dbReference type="InterPro" id="IPR024987">
    <property type="entry name" value="DUF3889"/>
</dbReference>
<accession>A0A372LUG6</accession>
<gene>
    <name evidence="2" type="ORF">D0469_01670</name>
</gene>
<sequence>MKKLMSILCMVMFLGQGSAFAQQPDYEKYGKIAITVVQADYPEANVTDYQYLGRKDLGNGQVSDSFLFKVSQDGKERDVVVTVNHSLTNNRLLNLKVEEKSPSQSTPR</sequence>
<feature type="signal peptide" evidence="1">
    <location>
        <begin position="1"/>
        <end position="21"/>
    </location>
</feature>
<comment type="caution">
    <text evidence="2">The sequence shown here is derived from an EMBL/GenBank/DDBJ whole genome shotgun (WGS) entry which is preliminary data.</text>
</comment>